<dbReference type="PRINTS" id="PR01415">
    <property type="entry name" value="ANKYRIN"/>
</dbReference>
<evidence type="ECO:0000256" key="1">
    <source>
        <dbReference type="ARBA" id="ARBA00022737"/>
    </source>
</evidence>
<feature type="compositionally biased region" description="Gly residues" evidence="4">
    <location>
        <begin position="1138"/>
        <end position="1148"/>
    </location>
</feature>
<dbReference type="VEuPathDB" id="ToxoDB:BESB_076770"/>
<comment type="caution">
    <text evidence="6">The sequence shown here is derived from an EMBL/GenBank/DDBJ whole genome shotgun (WGS) entry which is preliminary data.</text>
</comment>
<feature type="region of interest" description="Disordered" evidence="4">
    <location>
        <begin position="887"/>
        <end position="910"/>
    </location>
</feature>
<dbReference type="InterPro" id="IPR019385">
    <property type="entry name" value="PHAX_RNA-binding_domain"/>
</dbReference>
<feature type="compositionally biased region" description="Basic and acidic residues" evidence="4">
    <location>
        <begin position="470"/>
        <end position="480"/>
    </location>
</feature>
<proteinExistence type="predicted"/>
<dbReference type="GeneID" id="40312603"/>
<evidence type="ECO:0000256" key="2">
    <source>
        <dbReference type="ARBA" id="ARBA00023043"/>
    </source>
</evidence>
<evidence type="ECO:0000313" key="6">
    <source>
        <dbReference type="EMBL" id="PFH33460.1"/>
    </source>
</evidence>
<feature type="compositionally biased region" description="Basic and acidic residues" evidence="4">
    <location>
        <begin position="1094"/>
        <end position="1125"/>
    </location>
</feature>
<feature type="repeat" description="ANK" evidence="3">
    <location>
        <begin position="389"/>
        <end position="418"/>
    </location>
</feature>
<accession>A0A2A9MDJ3</accession>
<keyword evidence="2 3" id="KW-0040">ANK repeat</keyword>
<feature type="compositionally biased region" description="Basic and acidic residues" evidence="4">
    <location>
        <begin position="1045"/>
        <end position="1068"/>
    </location>
</feature>
<feature type="compositionally biased region" description="Basic and acidic residues" evidence="4">
    <location>
        <begin position="186"/>
        <end position="216"/>
    </location>
</feature>
<feature type="compositionally biased region" description="Low complexity" evidence="4">
    <location>
        <begin position="1126"/>
        <end position="1137"/>
    </location>
</feature>
<feature type="region of interest" description="Disordered" evidence="4">
    <location>
        <begin position="755"/>
        <end position="826"/>
    </location>
</feature>
<evidence type="ECO:0000256" key="4">
    <source>
        <dbReference type="SAM" id="MobiDB-lite"/>
    </source>
</evidence>
<organism evidence="6 7">
    <name type="scientific">Besnoitia besnoiti</name>
    <name type="common">Apicomplexan protozoan</name>
    <dbReference type="NCBI Taxonomy" id="94643"/>
    <lineage>
        <taxon>Eukaryota</taxon>
        <taxon>Sar</taxon>
        <taxon>Alveolata</taxon>
        <taxon>Apicomplexa</taxon>
        <taxon>Conoidasida</taxon>
        <taxon>Coccidia</taxon>
        <taxon>Eucoccidiorida</taxon>
        <taxon>Eimeriorina</taxon>
        <taxon>Sarcocystidae</taxon>
        <taxon>Besnoitia</taxon>
    </lineage>
</organism>
<feature type="region of interest" description="Disordered" evidence="4">
    <location>
        <begin position="1"/>
        <end position="34"/>
    </location>
</feature>
<evidence type="ECO:0000313" key="7">
    <source>
        <dbReference type="Proteomes" id="UP000224006"/>
    </source>
</evidence>
<feature type="region of interest" description="Disordered" evidence="4">
    <location>
        <begin position="848"/>
        <end position="869"/>
    </location>
</feature>
<dbReference type="KEGG" id="bbes:BESB_076770"/>
<feature type="compositionally biased region" description="Basic and acidic residues" evidence="4">
    <location>
        <begin position="440"/>
        <end position="449"/>
    </location>
</feature>
<dbReference type="SUPFAM" id="SSF48403">
    <property type="entry name" value="Ankyrin repeat"/>
    <property type="match status" value="1"/>
</dbReference>
<feature type="compositionally biased region" description="Low complexity" evidence="4">
    <location>
        <begin position="281"/>
        <end position="295"/>
    </location>
</feature>
<dbReference type="SMART" id="SM00248">
    <property type="entry name" value="ANK"/>
    <property type="match status" value="6"/>
</dbReference>
<dbReference type="Gene3D" id="1.25.40.20">
    <property type="entry name" value="Ankyrin repeat-containing domain"/>
    <property type="match status" value="2"/>
</dbReference>
<keyword evidence="1" id="KW-0677">Repeat</keyword>
<feature type="region of interest" description="Disordered" evidence="4">
    <location>
        <begin position="437"/>
        <end position="486"/>
    </location>
</feature>
<evidence type="ECO:0000256" key="3">
    <source>
        <dbReference type="PROSITE-ProRule" id="PRU00023"/>
    </source>
</evidence>
<dbReference type="EMBL" id="NWUJ01000008">
    <property type="protein sequence ID" value="PFH33460.1"/>
    <property type="molecule type" value="Genomic_DNA"/>
</dbReference>
<feature type="region of interest" description="Disordered" evidence="4">
    <location>
        <begin position="1021"/>
        <end position="1155"/>
    </location>
</feature>
<dbReference type="PROSITE" id="PS50088">
    <property type="entry name" value="ANK_REPEAT"/>
    <property type="match status" value="4"/>
</dbReference>
<feature type="compositionally biased region" description="Polar residues" evidence="4">
    <location>
        <begin position="271"/>
        <end position="280"/>
    </location>
</feature>
<feature type="repeat" description="ANK" evidence="3">
    <location>
        <begin position="529"/>
        <end position="561"/>
    </location>
</feature>
<feature type="region of interest" description="Disordered" evidence="4">
    <location>
        <begin position="46"/>
        <end position="91"/>
    </location>
</feature>
<gene>
    <name evidence="6" type="ORF">BESB_076770</name>
</gene>
<dbReference type="Gene3D" id="1.10.10.1440">
    <property type="entry name" value="PHAX RNA-binding domain"/>
    <property type="match status" value="1"/>
</dbReference>
<dbReference type="Pfam" id="PF10258">
    <property type="entry name" value="PHAX_RNA-bd"/>
    <property type="match status" value="1"/>
</dbReference>
<dbReference type="Proteomes" id="UP000224006">
    <property type="component" value="Chromosome VII"/>
</dbReference>
<name>A0A2A9MDJ3_BESBE</name>
<keyword evidence="7" id="KW-1185">Reference proteome</keyword>
<feature type="compositionally biased region" description="Low complexity" evidence="4">
    <location>
        <begin position="809"/>
        <end position="826"/>
    </location>
</feature>
<protein>
    <submittedName>
        <fullName evidence="6">Ankyrin repeat-containing protein</fullName>
    </submittedName>
</protein>
<dbReference type="InterPro" id="IPR036770">
    <property type="entry name" value="Ankyrin_rpt-contain_sf"/>
</dbReference>
<feature type="compositionally biased region" description="Basic and acidic residues" evidence="4">
    <location>
        <begin position="1021"/>
        <end position="1032"/>
    </location>
</feature>
<dbReference type="AlphaFoldDB" id="A0A2A9MDJ3"/>
<dbReference type="InterPro" id="IPR002110">
    <property type="entry name" value="Ankyrin_rpt"/>
</dbReference>
<feature type="domain" description="Phosphorylated adapter RNA export protein RNA-binding" evidence="5">
    <location>
        <begin position="656"/>
        <end position="730"/>
    </location>
</feature>
<dbReference type="PROSITE" id="PS50297">
    <property type="entry name" value="ANK_REP_REGION"/>
    <property type="match status" value="3"/>
</dbReference>
<reference evidence="6 7" key="1">
    <citation type="submission" date="2017-09" db="EMBL/GenBank/DDBJ databases">
        <title>Genome sequencing of Besnoitia besnoiti strain Bb-Ger1.</title>
        <authorList>
            <person name="Schares G."/>
            <person name="Venepally P."/>
            <person name="Lorenzi H.A."/>
        </authorList>
    </citation>
    <scope>NUCLEOTIDE SEQUENCE [LARGE SCALE GENOMIC DNA]</scope>
    <source>
        <strain evidence="6 7">Bb-Ger1</strain>
    </source>
</reference>
<feature type="compositionally biased region" description="Polar residues" evidence="4">
    <location>
        <begin position="1069"/>
        <end position="1079"/>
    </location>
</feature>
<evidence type="ECO:0000259" key="5">
    <source>
        <dbReference type="Pfam" id="PF10258"/>
    </source>
</evidence>
<feature type="compositionally biased region" description="Low complexity" evidence="4">
    <location>
        <begin position="766"/>
        <end position="802"/>
    </location>
</feature>
<dbReference type="PANTHER" id="PTHR24173:SF74">
    <property type="entry name" value="ANKYRIN REPEAT DOMAIN-CONTAINING PROTEIN 16"/>
    <property type="match status" value="1"/>
</dbReference>
<dbReference type="RefSeq" id="XP_029217469.1">
    <property type="nucleotide sequence ID" value="XM_029366038.1"/>
</dbReference>
<dbReference type="STRING" id="94643.A0A2A9MDJ3"/>
<dbReference type="Pfam" id="PF12796">
    <property type="entry name" value="Ank_2"/>
    <property type="match status" value="2"/>
</dbReference>
<feature type="region of interest" description="Disordered" evidence="4">
    <location>
        <begin position="179"/>
        <end position="317"/>
    </location>
</feature>
<feature type="compositionally biased region" description="Basic and acidic residues" evidence="4">
    <location>
        <begin position="237"/>
        <end position="255"/>
    </location>
</feature>
<feature type="repeat" description="ANK" evidence="3">
    <location>
        <begin position="321"/>
        <end position="353"/>
    </location>
</feature>
<feature type="compositionally biased region" description="Low complexity" evidence="4">
    <location>
        <begin position="74"/>
        <end position="91"/>
    </location>
</feature>
<sequence length="1155" mass="120052">MPNRTEEAAASRATFSSACKKDGNSAAADLSPASVKSSQKTLLVFSSGHAPSSPTAATEVEGRRASPSASRLHAASPPAASFPAPEEAQAAPAFTAPSDADLAEALLLNGYRLSEDTAGDNDFTFPLDFQTPLNYEIYSFISQCLNAAQLKQPLAARDDAAALQPEGGAAAKGLAAAVSPALPANGRDRRAAEGDKNKERKGEQERKKGGAAKDDGGDGAWPRLAAAGRQKGGKKKGTAEGDSGVRKQWKKKEATDQAPRLSTPAEPGASSRASSPQSQTAASGSLPSPSASSSAPSPPAPAAGALPSSGVRAPPGLSGPDVNTALLRAAFLGREDIVDLCLKRGGDVSFSDRVGRTALHYGAATGIEKIVRKLLEGAGAKNINKRDRKHWTPLLIAVTKTHVACVRLLLEKGADVSATLCHRCAPCRSAAAKAEAADTGPERAEEGQTAKEAAAAEPRKTTAEGATKAESPKNAKHPDGKVMLPAASDAEGPVQTWSAAIHFAAIKGSIEISQLLLDHGASVNDLDSDKRPPLHYAACRDNSQYVSWLLARGARLDLFDVNGRSALHAAAMKGQLQNAQSILEAADPATALTLLKKKDTWDITPVQLAKLHGQNGAYLLLKSYADQLEASLGPLAPVLELENADAVLLSQTITEVLATGMQEVKKNKLERAVARLGTVTCLKAYQKTMMIQSMGGMLVADGSRPKTAGGVFFTLLREMARQGEITREDIIYIEMEDGEAKKALRRRARQKQTVAADAALQTARPASAARGQTRRAQTASSAAGGSAADAWASRAPATERAAGVGGGVSAPAATAKKPQKKGAAAPSLSPVGIFLSSSAPGASAAASSQGNAAKVRPGSAASSKRSGASGCTYTPLAQAISAERLLTTGGSSGGNSPQQTPTHFPSLGSFMGAGQAQQSGFFPFSMYPMYPLWPVGFPTPLSPPPIMGARLATSKGDEGAAFFSNPTFFSQGGAVANAPLHEDRRERKKNAQVVGFTSFYPGGHPNVFGAPSAPGVYVHQNREEQDARSGGKDKKKARAPGKKWGSAEEKKEAVTASRKEPVVEDRTQPQKTQKPQNDGGNKWKNVPPHVRAPKAPEAKEPAREQREGAWKTKGGRADEKNEAAAKARNAGASARGSMRGGRGGGAARGGRRNHE</sequence>
<feature type="repeat" description="ANK" evidence="3">
    <location>
        <begin position="496"/>
        <end position="528"/>
    </location>
</feature>
<dbReference type="InterPro" id="IPR038092">
    <property type="entry name" value="PHAX_RNA-binding_sf"/>
</dbReference>
<dbReference type="PANTHER" id="PTHR24173">
    <property type="entry name" value="ANKYRIN REPEAT CONTAINING"/>
    <property type="match status" value="1"/>
</dbReference>
<dbReference type="OrthoDB" id="285735at2759"/>